<evidence type="ECO:0000313" key="2">
    <source>
        <dbReference type="EMBL" id="PRY34398.1"/>
    </source>
</evidence>
<dbReference type="OrthoDB" id="1488560at2"/>
<keyword evidence="3" id="KW-1185">Reference proteome</keyword>
<evidence type="ECO:0000259" key="1">
    <source>
        <dbReference type="PROSITE" id="PS50837"/>
    </source>
</evidence>
<feature type="domain" description="NACHT" evidence="1">
    <location>
        <begin position="96"/>
        <end position="211"/>
    </location>
</feature>
<dbReference type="EMBL" id="PVTE01000017">
    <property type="protein sequence ID" value="PRY34398.1"/>
    <property type="molecule type" value="Genomic_DNA"/>
</dbReference>
<accession>A0A2T0SLW9</accession>
<protein>
    <submittedName>
        <fullName evidence="2">NACHT domain-containing protein</fullName>
    </submittedName>
</protein>
<gene>
    <name evidence="2" type="ORF">CLV58_1172</name>
</gene>
<dbReference type="PROSITE" id="PS50837">
    <property type="entry name" value="NACHT"/>
    <property type="match status" value="1"/>
</dbReference>
<dbReference type="PANTHER" id="PTHR46844:SF1">
    <property type="entry name" value="SLR5058 PROTEIN"/>
    <property type="match status" value="1"/>
</dbReference>
<dbReference type="SUPFAM" id="SSF52540">
    <property type="entry name" value="P-loop containing nucleoside triphosphate hydrolases"/>
    <property type="match status" value="1"/>
</dbReference>
<dbReference type="Pfam" id="PF20720">
    <property type="entry name" value="nSTAND3"/>
    <property type="match status" value="1"/>
</dbReference>
<organism evidence="2 3">
    <name type="scientific">Spirosoma oryzae</name>
    <dbReference type="NCBI Taxonomy" id="1469603"/>
    <lineage>
        <taxon>Bacteria</taxon>
        <taxon>Pseudomonadati</taxon>
        <taxon>Bacteroidota</taxon>
        <taxon>Cytophagia</taxon>
        <taxon>Cytophagales</taxon>
        <taxon>Cytophagaceae</taxon>
        <taxon>Spirosoma</taxon>
    </lineage>
</organism>
<evidence type="ECO:0000313" key="3">
    <source>
        <dbReference type="Proteomes" id="UP000238375"/>
    </source>
</evidence>
<proteinExistence type="predicted"/>
<dbReference type="PANTHER" id="PTHR46844">
    <property type="entry name" value="SLR5058 PROTEIN"/>
    <property type="match status" value="1"/>
</dbReference>
<dbReference type="Proteomes" id="UP000238375">
    <property type="component" value="Unassembled WGS sequence"/>
</dbReference>
<dbReference type="InterPro" id="IPR027417">
    <property type="entry name" value="P-loop_NTPase"/>
</dbReference>
<dbReference type="RefSeq" id="WP_106139336.1">
    <property type="nucleotide sequence ID" value="NZ_PVTE01000017.1"/>
</dbReference>
<dbReference type="InterPro" id="IPR049050">
    <property type="entry name" value="nSTAND3"/>
</dbReference>
<dbReference type="Gene3D" id="3.40.50.300">
    <property type="entry name" value="P-loop containing nucleotide triphosphate hydrolases"/>
    <property type="match status" value="1"/>
</dbReference>
<reference evidence="2 3" key="1">
    <citation type="submission" date="2018-03" db="EMBL/GenBank/DDBJ databases">
        <title>Genomic Encyclopedia of Archaeal and Bacterial Type Strains, Phase II (KMG-II): from individual species to whole genera.</title>
        <authorList>
            <person name="Goeker M."/>
        </authorList>
    </citation>
    <scope>NUCLEOTIDE SEQUENCE [LARGE SCALE GENOMIC DNA]</scope>
    <source>
        <strain evidence="2 3">DSM 28354</strain>
    </source>
</reference>
<sequence length="630" mass="74203">MEEKILETLISSFVGELAKESKSILEGISDESKQFLKIGIKKYLEKQKDKYSYIKTLLKGNTPTYLYNIYYHLKLSTDKINHIETKSITKLLEKNKYITIVGDAGSGKSTLTKHLFLNAIYEKKGIPVLVELRYLNDYNNKLETYIYEKIFENKLTENVKILERFLEHGKFIFFLDGFDELNADIKIGLIDNLNSFIQRYDNNSYILTTRPYSDIENLPLFHNYSVEGLTIIGGEIEGFIFKQLHSEKELAIKIVNSIKNNASPFIESFLKNPLLLSLYILTFQSNAEVPDKKYIFYRRVINALFSEHDSKTKLGFVREKLSGLNQEKFENILRVFCFLSYFDGKISWDSDYANDKLRMIKQKKSGYDFDNYLFIKDLKSAVALWVDDNGELSFAHRSLQEYFAAAFIRNLNSIESEKVYQKIIVKFTDVRRFGEVENFLSLCKEMDNQNFTKYYLLPLFYELRQLINNENNESLVKSFIQFFVTSISLPYVEKNRGKNREISYFDRQVNINNQLVYRSIYIHLPFTRELFRVLDETLRKNEDIEKCKFISKEEEVSVFNHHTGSRDLVKQKMRVIELTQEVPNDFYSLCNSQVLDIAQRFDKFIDTEIYRYENLVKANDEFNSDLVSLI</sequence>
<dbReference type="InterPro" id="IPR007111">
    <property type="entry name" value="NACHT_NTPase"/>
</dbReference>
<name>A0A2T0SLW9_9BACT</name>
<dbReference type="AlphaFoldDB" id="A0A2T0SLW9"/>
<comment type="caution">
    <text evidence="2">The sequence shown here is derived from an EMBL/GenBank/DDBJ whole genome shotgun (WGS) entry which is preliminary data.</text>
</comment>